<keyword evidence="3" id="KW-1185">Reference proteome</keyword>
<dbReference type="EMBL" id="NWUO01000006">
    <property type="protein sequence ID" value="PNS11704.1"/>
    <property type="molecule type" value="Genomic_DNA"/>
</dbReference>
<feature type="chain" id="PRO_5014325210" evidence="1">
    <location>
        <begin position="25"/>
        <end position="168"/>
    </location>
</feature>
<sequence length="168" mass="19444">MSSFIKYNIRLTMMLFLFNNTADASMPFDEGFSYCFTLPRNTVENNEFDCKTRVFEESNDALKKETEKLKAHIFKNYDNPWLLDDTEGIGIEIKDVFWQKFSSSQENWLASRNTFCSAEASLPGSWASAAGDIEISCIITMNRRRIDEIKMLYPSQDDGQKSTEKENH</sequence>
<accession>A0A2K1Q9K3</accession>
<evidence type="ECO:0000313" key="2">
    <source>
        <dbReference type="EMBL" id="PNS11704.1"/>
    </source>
</evidence>
<evidence type="ECO:0000313" key="3">
    <source>
        <dbReference type="Proteomes" id="UP000236345"/>
    </source>
</evidence>
<protein>
    <submittedName>
        <fullName evidence="2">Uncharacterized protein</fullName>
    </submittedName>
</protein>
<dbReference type="Gene3D" id="1.20.1270.180">
    <property type="match status" value="1"/>
</dbReference>
<dbReference type="OrthoDB" id="6564264at2"/>
<feature type="signal peptide" evidence="1">
    <location>
        <begin position="1"/>
        <end position="24"/>
    </location>
</feature>
<comment type="caution">
    <text evidence="2">The sequence shown here is derived from an EMBL/GenBank/DDBJ whole genome shotgun (WGS) entry which is preliminary data.</text>
</comment>
<organism evidence="2 3">
    <name type="scientific">Mixta theicola</name>
    <dbReference type="NCBI Taxonomy" id="1458355"/>
    <lineage>
        <taxon>Bacteria</taxon>
        <taxon>Pseudomonadati</taxon>
        <taxon>Pseudomonadota</taxon>
        <taxon>Gammaproteobacteria</taxon>
        <taxon>Enterobacterales</taxon>
        <taxon>Erwiniaceae</taxon>
        <taxon>Mixta</taxon>
    </lineage>
</organism>
<proteinExistence type="predicted"/>
<keyword evidence="1" id="KW-0732">Signal</keyword>
<dbReference type="RefSeq" id="WP_103059543.1">
    <property type="nucleotide sequence ID" value="NZ_BSOF01000005.1"/>
</dbReference>
<dbReference type="AlphaFoldDB" id="A0A2K1Q9K3"/>
<evidence type="ECO:0000256" key="1">
    <source>
        <dbReference type="SAM" id="SignalP"/>
    </source>
</evidence>
<name>A0A2K1Q9K3_9GAMM</name>
<dbReference type="Proteomes" id="UP000236345">
    <property type="component" value="Unassembled WGS sequence"/>
</dbReference>
<gene>
    <name evidence="2" type="ORF">COO59_09375</name>
</gene>
<reference evidence="3" key="1">
    <citation type="submission" date="2017-09" db="EMBL/GenBank/DDBJ databases">
        <authorList>
            <person name="Palmer M."/>
            <person name="Steenkamp E.T."/>
            <person name="Coetzee M.P."/>
            <person name="Avontuur J.R."/>
            <person name="Van Zyl E."/>
            <person name="Chan W.-Y."/>
            <person name="Blom J."/>
            <person name="Venter S.N."/>
        </authorList>
    </citation>
    <scope>NUCLEOTIDE SEQUENCE [LARGE SCALE GENOMIC DNA]</scope>
    <source>
        <strain evidence="3">QC88-366</strain>
    </source>
</reference>